<feature type="domain" description="Bro-N" evidence="2">
    <location>
        <begin position="42"/>
        <end position="131"/>
    </location>
</feature>
<dbReference type="SMART" id="SM01040">
    <property type="entry name" value="Bro-N"/>
    <property type="match status" value="1"/>
</dbReference>
<protein>
    <recommendedName>
        <fullName evidence="2">Bro-N domain-containing protein</fullName>
    </recommendedName>
</protein>
<gene>
    <name evidence="3" type="ORF">GOB87_15720</name>
</gene>
<organism evidence="3 4">
    <name type="scientific">Acetobacter estunensis</name>
    <dbReference type="NCBI Taxonomy" id="104097"/>
    <lineage>
        <taxon>Bacteria</taxon>
        <taxon>Pseudomonadati</taxon>
        <taxon>Pseudomonadota</taxon>
        <taxon>Alphaproteobacteria</taxon>
        <taxon>Acetobacterales</taxon>
        <taxon>Acetobacteraceae</taxon>
        <taxon>Acetobacter</taxon>
    </lineage>
</organism>
<comment type="caution">
    <text evidence="3">The sequence shown here is derived from an EMBL/GenBank/DDBJ whole genome shotgun (WGS) entry which is preliminary data.</text>
</comment>
<feature type="region of interest" description="Disordered" evidence="1">
    <location>
        <begin position="1"/>
        <end position="33"/>
    </location>
</feature>
<dbReference type="Proteomes" id="UP000597459">
    <property type="component" value="Unassembled WGS sequence"/>
</dbReference>
<dbReference type="PANTHER" id="PTHR36180">
    <property type="entry name" value="DNA-BINDING PROTEIN-RELATED-RELATED"/>
    <property type="match status" value="1"/>
</dbReference>
<evidence type="ECO:0000313" key="4">
    <source>
        <dbReference type="Proteomes" id="UP000597459"/>
    </source>
</evidence>
<reference evidence="3" key="1">
    <citation type="submission" date="2019-11" db="EMBL/GenBank/DDBJ databases">
        <title>Description of new Acetobacter species.</title>
        <authorList>
            <person name="Cleenwerck I."/>
            <person name="Sombolestani A.S."/>
        </authorList>
    </citation>
    <scope>NUCLEOTIDE SEQUENCE</scope>
    <source>
        <strain evidence="3">LMG 1626</strain>
    </source>
</reference>
<accession>A0A967B9H0</accession>
<keyword evidence="4" id="KW-1185">Reference proteome</keyword>
<sequence>MGPSSYLTRRRSMSEKTTPRRAGSSSSPGPLPPSSFEHWPLHWETFGERLWLKASEVCGILGIRNVSDACSRLDEDEVRLGVSETNGGEQQVRFVSESGMYQLTFVSRRPEAKRFRRWVTEEVLPSIRRTGGYQASPDTSQLSSDDCALLTYLRRPGRYLVVRREIGEFPLIQEEPDEAFLARVARCDVQGMVHAIGLVDSLWRTHVAYLEAGTISGDHVVALNRTIGIAAALGAGALALRPDREDPKAAISVPVRETRR</sequence>
<dbReference type="PANTHER" id="PTHR36180:SF2">
    <property type="entry name" value="BRO FAMILY PROTEIN"/>
    <property type="match status" value="1"/>
</dbReference>
<dbReference type="Pfam" id="PF02498">
    <property type="entry name" value="Bro-N"/>
    <property type="match status" value="1"/>
</dbReference>
<evidence type="ECO:0000313" key="3">
    <source>
        <dbReference type="EMBL" id="NHO55363.1"/>
    </source>
</evidence>
<proteinExistence type="predicted"/>
<evidence type="ECO:0000259" key="2">
    <source>
        <dbReference type="PROSITE" id="PS51750"/>
    </source>
</evidence>
<dbReference type="EMBL" id="WOTH01000070">
    <property type="protein sequence ID" value="NHO55363.1"/>
    <property type="molecule type" value="Genomic_DNA"/>
</dbReference>
<dbReference type="PROSITE" id="PS51750">
    <property type="entry name" value="BRO_N"/>
    <property type="match status" value="1"/>
</dbReference>
<name>A0A967B9H0_9PROT</name>
<dbReference type="InterPro" id="IPR003497">
    <property type="entry name" value="BRO_N_domain"/>
</dbReference>
<evidence type="ECO:0000256" key="1">
    <source>
        <dbReference type="SAM" id="MobiDB-lite"/>
    </source>
</evidence>
<dbReference type="AlphaFoldDB" id="A0A967B9H0"/>